<sequence length="297" mass="32374">MQPQWVPYAFGLSAVLLWSTVATAFKLALAQMTPIQLVLLAALVSIVFLGSVVIWQGKWRLCGRQFQAQPKFYIITGLLNPLAYYWVLFQAYDLLPAQQAQPLNYTWPVVLSLLAVPVLGQKLRSVDVIAAALAYFGVLVIATSGNLLALEFESPLGVALALASTLLWASYWLLNTKDKGDPVVSLLLSFVTSLPFIAALTLFTDGWPELTLKSFAGAAYVGLFEMGLTFVLWLMALKKAQQSDSVSTASISNLAFISPVLSLFFIAAILKESLQISTFVGLAMIITALGFQKLKRS</sequence>
<dbReference type="SUPFAM" id="SSF103481">
    <property type="entry name" value="Multidrug resistance efflux transporter EmrE"/>
    <property type="match status" value="2"/>
</dbReference>
<feature type="transmembrane region" description="Helical" evidence="1">
    <location>
        <begin position="156"/>
        <end position="174"/>
    </location>
</feature>
<keyword evidence="1" id="KW-0812">Transmembrane</keyword>
<name>A0AA37W1Q3_9GAMM</name>
<feature type="transmembrane region" description="Helical" evidence="1">
    <location>
        <begin position="104"/>
        <end position="121"/>
    </location>
</feature>
<accession>A0AA37W1Q3</accession>
<dbReference type="PANTHER" id="PTHR22911">
    <property type="entry name" value="ACYL-MALONYL CONDENSING ENZYME-RELATED"/>
    <property type="match status" value="1"/>
</dbReference>
<keyword evidence="1" id="KW-0472">Membrane</keyword>
<evidence type="ECO:0000259" key="2">
    <source>
        <dbReference type="Pfam" id="PF00892"/>
    </source>
</evidence>
<dbReference type="RefSeq" id="WP_095504388.1">
    <property type="nucleotide sequence ID" value="NZ_BSNC01000005.1"/>
</dbReference>
<feature type="domain" description="EamA" evidence="2">
    <location>
        <begin position="8"/>
        <end position="142"/>
    </location>
</feature>
<organism evidence="3 4">
    <name type="scientific">Paraferrimonas sedimenticola</name>
    <dbReference type="NCBI Taxonomy" id="375674"/>
    <lineage>
        <taxon>Bacteria</taxon>
        <taxon>Pseudomonadati</taxon>
        <taxon>Pseudomonadota</taxon>
        <taxon>Gammaproteobacteria</taxon>
        <taxon>Alteromonadales</taxon>
        <taxon>Ferrimonadaceae</taxon>
        <taxon>Paraferrimonas</taxon>
    </lineage>
</organism>
<keyword evidence="4" id="KW-1185">Reference proteome</keyword>
<feature type="transmembrane region" description="Helical" evidence="1">
    <location>
        <begin position="128"/>
        <end position="150"/>
    </location>
</feature>
<dbReference type="InterPro" id="IPR000620">
    <property type="entry name" value="EamA_dom"/>
</dbReference>
<feature type="transmembrane region" description="Helical" evidence="1">
    <location>
        <begin position="72"/>
        <end position="92"/>
    </location>
</feature>
<feature type="domain" description="EamA" evidence="2">
    <location>
        <begin position="156"/>
        <end position="289"/>
    </location>
</feature>
<feature type="transmembrane region" description="Helical" evidence="1">
    <location>
        <begin position="215"/>
        <end position="237"/>
    </location>
</feature>
<gene>
    <name evidence="3" type="ORF">GCM10007895_23990</name>
</gene>
<dbReference type="PANTHER" id="PTHR22911:SF137">
    <property type="entry name" value="SOLUTE CARRIER FAMILY 35 MEMBER G2-RELATED"/>
    <property type="match status" value="1"/>
</dbReference>
<dbReference type="EMBL" id="BSNC01000005">
    <property type="protein sequence ID" value="GLP97093.1"/>
    <property type="molecule type" value="Genomic_DNA"/>
</dbReference>
<comment type="caution">
    <text evidence="3">The sequence shown here is derived from an EMBL/GenBank/DDBJ whole genome shotgun (WGS) entry which is preliminary data.</text>
</comment>
<dbReference type="AlphaFoldDB" id="A0AA37W1Q3"/>
<protein>
    <submittedName>
        <fullName evidence="3">Membrane protein</fullName>
    </submittedName>
</protein>
<feature type="transmembrane region" description="Helical" evidence="1">
    <location>
        <begin position="34"/>
        <end position="56"/>
    </location>
</feature>
<reference evidence="3" key="1">
    <citation type="journal article" date="2014" name="Int. J. Syst. Evol. Microbiol.">
        <title>Complete genome sequence of Corynebacterium casei LMG S-19264T (=DSM 44701T), isolated from a smear-ripened cheese.</title>
        <authorList>
            <consortium name="US DOE Joint Genome Institute (JGI-PGF)"/>
            <person name="Walter F."/>
            <person name="Albersmeier A."/>
            <person name="Kalinowski J."/>
            <person name="Ruckert C."/>
        </authorList>
    </citation>
    <scope>NUCLEOTIDE SEQUENCE</scope>
    <source>
        <strain evidence="3">NBRC 101628</strain>
    </source>
</reference>
<dbReference type="Pfam" id="PF00892">
    <property type="entry name" value="EamA"/>
    <property type="match status" value="2"/>
</dbReference>
<feature type="transmembrane region" description="Helical" evidence="1">
    <location>
        <begin position="276"/>
        <end position="294"/>
    </location>
</feature>
<dbReference type="Proteomes" id="UP001161422">
    <property type="component" value="Unassembled WGS sequence"/>
</dbReference>
<evidence type="ECO:0000313" key="4">
    <source>
        <dbReference type="Proteomes" id="UP001161422"/>
    </source>
</evidence>
<feature type="transmembrane region" description="Helical" evidence="1">
    <location>
        <begin position="249"/>
        <end position="270"/>
    </location>
</feature>
<proteinExistence type="predicted"/>
<dbReference type="InterPro" id="IPR037185">
    <property type="entry name" value="EmrE-like"/>
</dbReference>
<dbReference type="GO" id="GO:0016020">
    <property type="term" value="C:membrane"/>
    <property type="evidence" value="ECO:0007669"/>
    <property type="project" value="InterPro"/>
</dbReference>
<feature type="transmembrane region" description="Helical" evidence="1">
    <location>
        <begin position="186"/>
        <end position="203"/>
    </location>
</feature>
<evidence type="ECO:0000313" key="3">
    <source>
        <dbReference type="EMBL" id="GLP97093.1"/>
    </source>
</evidence>
<evidence type="ECO:0000256" key="1">
    <source>
        <dbReference type="SAM" id="Phobius"/>
    </source>
</evidence>
<reference evidence="3" key="2">
    <citation type="submission" date="2023-01" db="EMBL/GenBank/DDBJ databases">
        <title>Draft genome sequence of Paraferrimonas sedimenticola strain NBRC 101628.</title>
        <authorList>
            <person name="Sun Q."/>
            <person name="Mori K."/>
        </authorList>
    </citation>
    <scope>NUCLEOTIDE SEQUENCE</scope>
    <source>
        <strain evidence="3">NBRC 101628</strain>
    </source>
</reference>
<keyword evidence="1" id="KW-1133">Transmembrane helix</keyword>